<dbReference type="Pfam" id="PF21804">
    <property type="entry name" value="Transposase_29"/>
    <property type="match status" value="1"/>
</dbReference>
<reference evidence="1 2" key="1">
    <citation type="submission" date="2022-02" db="EMBL/GenBank/DDBJ databases">
        <authorList>
            <person name="Zhuang L."/>
        </authorList>
    </citation>
    <scope>NUCLEOTIDE SEQUENCE [LARGE SCALE GENOMIC DNA]</scope>
    <source>
        <strain evidence="1 2">C32</strain>
    </source>
</reference>
<proteinExistence type="predicted"/>
<name>A0ABT2FS62_9GAMM</name>
<dbReference type="Proteomes" id="UP001201549">
    <property type="component" value="Unassembled WGS sequence"/>
</dbReference>
<sequence length="66" mass="7552">MPATTDYWVNDANAEPLLFITAPANEGLLAMMEQELLPQIRTLVGDERRVTLIFDREGWSPKTFRT</sequence>
<accession>A0ABT2FS62</accession>
<evidence type="ECO:0000313" key="1">
    <source>
        <dbReference type="EMBL" id="MCS4558921.1"/>
    </source>
</evidence>
<evidence type="ECO:0000313" key="2">
    <source>
        <dbReference type="Proteomes" id="UP001201549"/>
    </source>
</evidence>
<keyword evidence="2" id="KW-1185">Reference proteome</keyword>
<dbReference type="InterPro" id="IPR049343">
    <property type="entry name" value="Transposase_29"/>
</dbReference>
<protein>
    <submittedName>
        <fullName evidence="1">Uncharacterized protein</fullName>
    </submittedName>
</protein>
<feature type="non-terminal residue" evidence="1">
    <location>
        <position position="66"/>
    </location>
</feature>
<comment type="caution">
    <text evidence="1">The sequence shown here is derived from an EMBL/GenBank/DDBJ whole genome shotgun (WGS) entry which is preliminary data.</text>
</comment>
<gene>
    <name evidence="1" type="ORF">L9G74_21110</name>
</gene>
<dbReference type="EMBL" id="JAKOGG010000414">
    <property type="protein sequence ID" value="MCS4558921.1"/>
    <property type="molecule type" value="Genomic_DNA"/>
</dbReference>
<dbReference type="RefSeq" id="WP_238898711.1">
    <property type="nucleotide sequence ID" value="NZ_JAKOGG010000414.1"/>
</dbReference>
<organism evidence="1 2">
    <name type="scientific">Shewanella electrica</name>
    <dbReference type="NCBI Taxonomy" id="515560"/>
    <lineage>
        <taxon>Bacteria</taxon>
        <taxon>Pseudomonadati</taxon>
        <taxon>Pseudomonadota</taxon>
        <taxon>Gammaproteobacteria</taxon>
        <taxon>Alteromonadales</taxon>
        <taxon>Shewanellaceae</taxon>
        <taxon>Shewanella</taxon>
    </lineage>
</organism>
<reference evidence="2" key="2">
    <citation type="submission" date="2023-07" db="EMBL/GenBank/DDBJ databases">
        <title>Shewanella mangrovi sp. nov., an acetaldehyde- degrading bacterium isolated from mangrove sediment.</title>
        <authorList>
            <person name="Liu Y."/>
        </authorList>
    </citation>
    <scope>NUCLEOTIDE SEQUENCE [LARGE SCALE GENOMIC DNA]</scope>
    <source>
        <strain evidence="2">C32</strain>
    </source>
</reference>